<dbReference type="InterPro" id="IPR005863">
    <property type="entry name" value="UDP-N-AcMur_synth"/>
</dbReference>
<evidence type="ECO:0000313" key="15">
    <source>
        <dbReference type="EMBL" id="KPM48206.1"/>
    </source>
</evidence>
<comment type="pathway">
    <text evidence="10 11">Cell wall biogenesis; peptidoglycan biosynthesis.</text>
</comment>
<gene>
    <name evidence="10" type="primary">murF</name>
    <name evidence="15" type="ORF">AFM12_05960</name>
</gene>
<evidence type="ECO:0000256" key="6">
    <source>
        <dbReference type="ARBA" id="ARBA00022960"/>
    </source>
</evidence>
<evidence type="ECO:0000256" key="4">
    <source>
        <dbReference type="ARBA" id="ARBA00022741"/>
    </source>
</evidence>
<evidence type="ECO:0000313" key="16">
    <source>
        <dbReference type="Proteomes" id="UP000050454"/>
    </source>
</evidence>
<dbReference type="OrthoDB" id="9801978at2"/>
<comment type="catalytic activity">
    <reaction evidence="10 11">
        <text>D-alanyl-D-alanine + UDP-N-acetyl-alpha-D-muramoyl-L-alanyl-gamma-D-glutamyl-meso-2,6-diaminopimelate + ATP = UDP-N-acetyl-alpha-D-muramoyl-L-alanyl-gamma-D-glutamyl-meso-2,6-diaminopimeloyl-D-alanyl-D-alanine + ADP + phosphate + H(+)</text>
        <dbReference type="Rhea" id="RHEA:28374"/>
        <dbReference type="ChEBI" id="CHEBI:15378"/>
        <dbReference type="ChEBI" id="CHEBI:30616"/>
        <dbReference type="ChEBI" id="CHEBI:43474"/>
        <dbReference type="ChEBI" id="CHEBI:57822"/>
        <dbReference type="ChEBI" id="CHEBI:61386"/>
        <dbReference type="ChEBI" id="CHEBI:83905"/>
        <dbReference type="ChEBI" id="CHEBI:456216"/>
        <dbReference type="EC" id="6.3.2.10"/>
    </reaction>
</comment>
<dbReference type="GO" id="GO:0051301">
    <property type="term" value="P:cell division"/>
    <property type="evidence" value="ECO:0007669"/>
    <property type="project" value="UniProtKB-KW"/>
</dbReference>
<evidence type="ECO:0000259" key="12">
    <source>
        <dbReference type="Pfam" id="PF01225"/>
    </source>
</evidence>
<dbReference type="GO" id="GO:0008360">
    <property type="term" value="P:regulation of cell shape"/>
    <property type="evidence" value="ECO:0007669"/>
    <property type="project" value="UniProtKB-KW"/>
</dbReference>
<sequence length="429" mass="48109">MSIEEIYQRFRNSNKVCTDTRKIEKHDLFFALKGDNFNGNKFAQQAIDSGANYAIIDEEEFYSGPQCILVNDVLETLQQLATHHRRQFDIPVIGLTGSNGKTTNKELLKTVLSKKYKVQATQGNLNNHIGVPLTLLSMPTDTEMAIIEMGANHQKEIEMLCKIAEPSHGFITNIGKAHLEGFGGVEGVKKGKGELLDFLKASEGYVFVNEKNETLTSMVKERQMVRAVYYGKDERALKMLSESPQVVFENPEGQKFTAHISGAYNFENMQTAYNIGLYFNVHSEDACEALASYAPDNNRSQLVKKGSNEIFLDAYNANPSSMEASLKNFMSYETEKGKVVILGDMFELGEDSEKEHESLGQLIAEGNFETVVLYGENMKAALKHLPMAFYFTDKFSIHNWVKDKAFDNKAFLIKGSRGVSLETIVQFIG</sequence>
<dbReference type="InterPro" id="IPR000713">
    <property type="entry name" value="Mur_ligase_N"/>
</dbReference>
<dbReference type="GO" id="GO:0005524">
    <property type="term" value="F:ATP binding"/>
    <property type="evidence" value="ECO:0007669"/>
    <property type="project" value="UniProtKB-UniRule"/>
</dbReference>
<comment type="subcellular location">
    <subcellularLocation>
        <location evidence="10 11">Cytoplasm</location>
    </subcellularLocation>
</comment>
<evidence type="ECO:0000259" key="14">
    <source>
        <dbReference type="Pfam" id="PF08245"/>
    </source>
</evidence>
<dbReference type="HAMAP" id="MF_02019">
    <property type="entry name" value="MurF"/>
    <property type="match status" value="1"/>
</dbReference>
<evidence type="ECO:0000256" key="10">
    <source>
        <dbReference type="HAMAP-Rule" id="MF_02019"/>
    </source>
</evidence>
<dbReference type="GO" id="GO:0008766">
    <property type="term" value="F:UDP-N-acetylmuramoylalanyl-D-glutamyl-2,6-diaminopimelate-D-alanyl-D-alanine ligase activity"/>
    <property type="evidence" value="ECO:0007669"/>
    <property type="project" value="RHEA"/>
</dbReference>
<evidence type="ECO:0000259" key="13">
    <source>
        <dbReference type="Pfam" id="PF02875"/>
    </source>
</evidence>
<feature type="binding site" evidence="10">
    <location>
        <begin position="97"/>
        <end position="103"/>
    </location>
    <ligand>
        <name>ATP</name>
        <dbReference type="ChEBI" id="CHEBI:30616"/>
    </ligand>
</feature>
<reference evidence="15 16" key="1">
    <citation type="submission" date="2015-07" db="EMBL/GenBank/DDBJ databases">
        <title>The draft genome sequence of Leadbetterella sp. JN14-9.</title>
        <authorList>
            <person name="Liu Y."/>
            <person name="Du J."/>
            <person name="Shao Z."/>
        </authorList>
    </citation>
    <scope>NUCLEOTIDE SEQUENCE [LARGE SCALE GENOMIC DNA]</scope>
    <source>
        <strain evidence="15 16">JN14-9</strain>
    </source>
</reference>
<dbReference type="SUPFAM" id="SSF53244">
    <property type="entry name" value="MurD-like peptide ligases, peptide-binding domain"/>
    <property type="match status" value="1"/>
</dbReference>
<dbReference type="GO" id="GO:0047480">
    <property type="term" value="F:UDP-N-acetylmuramoyl-tripeptide-D-alanyl-D-alanine ligase activity"/>
    <property type="evidence" value="ECO:0007669"/>
    <property type="project" value="UniProtKB-UniRule"/>
</dbReference>
<evidence type="ECO:0000256" key="9">
    <source>
        <dbReference type="ARBA" id="ARBA00023316"/>
    </source>
</evidence>
<dbReference type="Gene3D" id="3.90.190.20">
    <property type="entry name" value="Mur ligase, C-terminal domain"/>
    <property type="match status" value="1"/>
</dbReference>
<keyword evidence="16" id="KW-1185">Reference proteome</keyword>
<proteinExistence type="inferred from homology"/>
<dbReference type="InterPro" id="IPR036565">
    <property type="entry name" value="Mur-like_cat_sf"/>
</dbReference>
<keyword evidence="1 10" id="KW-0963">Cytoplasm</keyword>
<feature type="domain" description="Mur ligase central" evidence="14">
    <location>
        <begin position="96"/>
        <end position="272"/>
    </location>
</feature>
<keyword evidence="5 10" id="KW-0067">ATP-binding</keyword>
<dbReference type="GO" id="GO:0009252">
    <property type="term" value="P:peptidoglycan biosynthetic process"/>
    <property type="evidence" value="ECO:0007669"/>
    <property type="project" value="UniProtKB-UniRule"/>
</dbReference>
<dbReference type="SUPFAM" id="SSF63418">
    <property type="entry name" value="MurE/MurF N-terminal domain"/>
    <property type="match status" value="1"/>
</dbReference>
<evidence type="ECO:0000256" key="8">
    <source>
        <dbReference type="ARBA" id="ARBA00023306"/>
    </source>
</evidence>
<dbReference type="SUPFAM" id="SSF53623">
    <property type="entry name" value="MurD-like peptide ligases, catalytic domain"/>
    <property type="match status" value="1"/>
</dbReference>
<keyword evidence="8 10" id="KW-0131">Cell cycle</keyword>
<dbReference type="UniPathway" id="UPA00219"/>
<dbReference type="PANTHER" id="PTHR43024:SF1">
    <property type="entry name" value="UDP-N-ACETYLMURAMOYL-TRIPEPTIDE--D-ALANYL-D-ALANINE LIGASE"/>
    <property type="match status" value="1"/>
</dbReference>
<comment type="similarity">
    <text evidence="10">Belongs to the MurCDEF family. MurF subfamily.</text>
</comment>
<keyword evidence="6 10" id="KW-0133">Cell shape</keyword>
<dbReference type="InterPro" id="IPR035911">
    <property type="entry name" value="MurE/MurF_N"/>
</dbReference>
<dbReference type="EC" id="6.3.2.10" evidence="10 11"/>
<dbReference type="InterPro" id="IPR036615">
    <property type="entry name" value="Mur_ligase_C_dom_sf"/>
</dbReference>
<keyword evidence="3 10" id="KW-0132">Cell division</keyword>
<dbReference type="Gene3D" id="3.40.1390.10">
    <property type="entry name" value="MurE/MurF, N-terminal domain"/>
    <property type="match status" value="1"/>
</dbReference>
<evidence type="ECO:0000256" key="2">
    <source>
        <dbReference type="ARBA" id="ARBA00022598"/>
    </source>
</evidence>
<dbReference type="GO" id="GO:0005737">
    <property type="term" value="C:cytoplasm"/>
    <property type="evidence" value="ECO:0007669"/>
    <property type="project" value="UniProtKB-SubCell"/>
</dbReference>
<keyword evidence="7 10" id="KW-0573">Peptidoglycan synthesis</keyword>
<evidence type="ECO:0000256" key="11">
    <source>
        <dbReference type="RuleBase" id="RU004136"/>
    </source>
</evidence>
<dbReference type="PANTHER" id="PTHR43024">
    <property type="entry name" value="UDP-N-ACETYLMURAMOYL-TRIPEPTIDE--D-ALANYL-D-ALANINE LIGASE"/>
    <property type="match status" value="1"/>
</dbReference>
<dbReference type="Gene3D" id="3.40.1190.10">
    <property type="entry name" value="Mur-like, catalytic domain"/>
    <property type="match status" value="1"/>
</dbReference>
<accession>A0A0P7BLT3</accession>
<evidence type="ECO:0000256" key="5">
    <source>
        <dbReference type="ARBA" id="ARBA00022840"/>
    </source>
</evidence>
<evidence type="ECO:0000256" key="1">
    <source>
        <dbReference type="ARBA" id="ARBA00022490"/>
    </source>
</evidence>
<dbReference type="STRING" id="1605367.AFM12_05960"/>
<keyword evidence="4 10" id="KW-0547">Nucleotide-binding</keyword>
<dbReference type="EMBL" id="LGTQ01000006">
    <property type="protein sequence ID" value="KPM48206.1"/>
    <property type="molecule type" value="Genomic_DNA"/>
</dbReference>
<evidence type="ECO:0000256" key="7">
    <source>
        <dbReference type="ARBA" id="ARBA00022984"/>
    </source>
</evidence>
<feature type="domain" description="Mur ligase N-terminal catalytic" evidence="12">
    <location>
        <begin position="16"/>
        <end position="60"/>
    </location>
</feature>
<dbReference type="PATRIC" id="fig|1605367.3.peg.2553"/>
<protein>
    <recommendedName>
        <fullName evidence="10 11">UDP-N-acetylmuramoyl-tripeptide--D-alanyl-D-alanine ligase</fullName>
        <ecNumber evidence="10 11">6.3.2.10</ecNumber>
    </recommendedName>
    <alternativeName>
        <fullName evidence="10">D-alanyl-D-alanine-adding enzyme</fullName>
    </alternativeName>
</protein>
<dbReference type="InterPro" id="IPR051046">
    <property type="entry name" value="MurCDEF_CellWall_CoF430Synth"/>
</dbReference>
<name>A0A0P7BLT3_9BACT</name>
<dbReference type="AlphaFoldDB" id="A0A0P7BLT3"/>
<organism evidence="15 16">
    <name type="scientific">Jiulongibacter sediminis</name>
    <dbReference type="NCBI Taxonomy" id="1605367"/>
    <lineage>
        <taxon>Bacteria</taxon>
        <taxon>Pseudomonadati</taxon>
        <taxon>Bacteroidota</taxon>
        <taxon>Cytophagia</taxon>
        <taxon>Cytophagales</taxon>
        <taxon>Leadbetterellaceae</taxon>
        <taxon>Jiulongibacter</taxon>
    </lineage>
</organism>
<keyword evidence="9 10" id="KW-0961">Cell wall biogenesis/degradation</keyword>
<feature type="domain" description="Mur ligase C-terminal" evidence="13">
    <location>
        <begin position="299"/>
        <end position="417"/>
    </location>
</feature>
<comment type="function">
    <text evidence="10 11">Involved in cell wall formation. Catalyzes the final step in the synthesis of UDP-N-acetylmuramoyl-pentapeptide, the precursor of murein.</text>
</comment>
<dbReference type="NCBIfam" id="TIGR01143">
    <property type="entry name" value="murF"/>
    <property type="match status" value="1"/>
</dbReference>
<comment type="caution">
    <text evidence="15">The sequence shown here is derived from an EMBL/GenBank/DDBJ whole genome shotgun (WGS) entry which is preliminary data.</text>
</comment>
<keyword evidence="2 10" id="KW-0436">Ligase</keyword>
<dbReference type="RefSeq" id="WP_055145263.1">
    <property type="nucleotide sequence ID" value="NZ_JXSZ01000006.1"/>
</dbReference>
<dbReference type="InterPro" id="IPR004101">
    <property type="entry name" value="Mur_ligase_C"/>
</dbReference>
<dbReference type="Pfam" id="PF08245">
    <property type="entry name" value="Mur_ligase_M"/>
    <property type="match status" value="1"/>
</dbReference>
<evidence type="ECO:0000256" key="3">
    <source>
        <dbReference type="ARBA" id="ARBA00022618"/>
    </source>
</evidence>
<dbReference type="Pfam" id="PF01225">
    <property type="entry name" value="Mur_ligase"/>
    <property type="match status" value="1"/>
</dbReference>
<dbReference type="Pfam" id="PF02875">
    <property type="entry name" value="Mur_ligase_C"/>
    <property type="match status" value="1"/>
</dbReference>
<dbReference type="GO" id="GO:0071555">
    <property type="term" value="P:cell wall organization"/>
    <property type="evidence" value="ECO:0007669"/>
    <property type="project" value="UniProtKB-KW"/>
</dbReference>
<dbReference type="InterPro" id="IPR013221">
    <property type="entry name" value="Mur_ligase_cen"/>
</dbReference>
<dbReference type="Proteomes" id="UP000050454">
    <property type="component" value="Unassembled WGS sequence"/>
</dbReference>